<dbReference type="EMBL" id="PETL01000231">
    <property type="protein sequence ID" value="PIV63923.1"/>
    <property type="molecule type" value="Genomic_DNA"/>
</dbReference>
<keyword evidence="1" id="KW-0472">Membrane</keyword>
<keyword evidence="1" id="KW-1133">Transmembrane helix</keyword>
<feature type="transmembrane region" description="Helical" evidence="1">
    <location>
        <begin position="16"/>
        <end position="35"/>
    </location>
</feature>
<name>A0A2M7E882_9BACT</name>
<evidence type="ECO:0000313" key="3">
    <source>
        <dbReference type="Proteomes" id="UP000228886"/>
    </source>
</evidence>
<dbReference type="AlphaFoldDB" id="A0A2M7E882"/>
<organism evidence="2 3">
    <name type="scientific">bacterium (Candidatus Ratteibacteria) CG01_land_8_20_14_3_00_40_19</name>
    <dbReference type="NCBI Taxonomy" id="2014290"/>
    <lineage>
        <taxon>Bacteria</taxon>
        <taxon>Candidatus Ratteibacteria</taxon>
    </lineage>
</organism>
<protein>
    <submittedName>
        <fullName evidence="2">Uncharacterized protein</fullName>
    </submittedName>
</protein>
<evidence type="ECO:0000313" key="2">
    <source>
        <dbReference type="EMBL" id="PIV63923.1"/>
    </source>
</evidence>
<reference evidence="3" key="1">
    <citation type="submission" date="2017-09" db="EMBL/GenBank/DDBJ databases">
        <title>Depth-based differentiation of microbial function through sediment-hosted aquifers and enrichment of novel symbionts in the deep terrestrial subsurface.</title>
        <authorList>
            <person name="Probst A.J."/>
            <person name="Ladd B."/>
            <person name="Jarett J.K."/>
            <person name="Geller-Mcgrath D.E."/>
            <person name="Sieber C.M.K."/>
            <person name="Emerson J.B."/>
            <person name="Anantharaman K."/>
            <person name="Thomas B.C."/>
            <person name="Malmstrom R."/>
            <person name="Stieglmeier M."/>
            <person name="Klingl A."/>
            <person name="Woyke T."/>
            <person name="Ryan C.M."/>
            <person name="Banfield J.F."/>
        </authorList>
    </citation>
    <scope>NUCLEOTIDE SEQUENCE [LARGE SCALE GENOMIC DNA]</scope>
</reference>
<evidence type="ECO:0000256" key="1">
    <source>
        <dbReference type="SAM" id="Phobius"/>
    </source>
</evidence>
<accession>A0A2M7E882</accession>
<proteinExistence type="predicted"/>
<keyword evidence="1" id="KW-0812">Transmembrane</keyword>
<comment type="caution">
    <text evidence="2">The sequence shown here is derived from an EMBL/GenBank/DDBJ whole genome shotgun (WGS) entry which is preliminary data.</text>
</comment>
<dbReference type="Proteomes" id="UP000228886">
    <property type="component" value="Unassembled WGS sequence"/>
</dbReference>
<gene>
    <name evidence="2" type="ORF">COS11_04895</name>
</gene>
<sequence length="64" mass="7884">MSEEERDKKWQRDYRIRTLLMIIALICVWVGLFLWGRMETKKATSLEKIEQNQQKIIEMLEERK</sequence>